<keyword evidence="3" id="KW-0255">Endonuclease</keyword>
<dbReference type="Gene3D" id="3.100.10.20">
    <property type="entry name" value="CRISPR-associated endonuclease Cas1, N-terminal domain"/>
    <property type="match status" value="1"/>
</dbReference>
<evidence type="ECO:0000256" key="2">
    <source>
        <dbReference type="ARBA" id="ARBA00022723"/>
    </source>
</evidence>
<dbReference type="Pfam" id="PF01867">
    <property type="entry name" value="Cas_Cas1"/>
    <property type="match status" value="1"/>
</dbReference>
<dbReference type="InterPro" id="IPR002729">
    <property type="entry name" value="CRISPR-assoc_Cas1"/>
</dbReference>
<keyword evidence="2" id="KW-0479">Metal-binding</keyword>
<evidence type="ECO:0000256" key="7">
    <source>
        <dbReference type="ARBA" id="ARBA00034120"/>
    </source>
</evidence>
<keyword evidence="9" id="KW-0548">Nucleotidyltransferase</keyword>
<evidence type="ECO:0000256" key="1">
    <source>
        <dbReference type="ARBA" id="ARBA00022722"/>
    </source>
</evidence>
<dbReference type="SUPFAM" id="SSF56672">
    <property type="entry name" value="DNA/RNA polymerases"/>
    <property type="match status" value="1"/>
</dbReference>
<dbReference type="AlphaFoldDB" id="A0A1V1P378"/>
<dbReference type="GO" id="GO:0004519">
    <property type="term" value="F:endonuclease activity"/>
    <property type="evidence" value="ECO:0007669"/>
    <property type="project" value="UniProtKB-KW"/>
</dbReference>
<evidence type="ECO:0000313" key="10">
    <source>
        <dbReference type="Proteomes" id="UP000189670"/>
    </source>
</evidence>
<evidence type="ECO:0000256" key="3">
    <source>
        <dbReference type="ARBA" id="ARBA00022759"/>
    </source>
</evidence>
<name>A0A1V1P378_9BACT</name>
<dbReference type="GO" id="GO:0016787">
    <property type="term" value="F:hydrolase activity"/>
    <property type="evidence" value="ECO:0007669"/>
    <property type="project" value="UniProtKB-KW"/>
</dbReference>
<protein>
    <submittedName>
        <fullName evidence="9">RNA-directed DNA polymerase</fullName>
    </submittedName>
</protein>
<dbReference type="GO" id="GO:0046872">
    <property type="term" value="F:metal ion binding"/>
    <property type="evidence" value="ECO:0007669"/>
    <property type="project" value="UniProtKB-KW"/>
</dbReference>
<dbReference type="PANTHER" id="PTHR34047:SF8">
    <property type="entry name" value="PROTEIN YKFC"/>
    <property type="match status" value="1"/>
</dbReference>
<keyword evidence="6" id="KW-0051">Antiviral defense</keyword>
<proteinExistence type="inferred from homology"/>
<gene>
    <name evidence="9" type="ORF">OMM_04044</name>
</gene>
<dbReference type="Pfam" id="PF00078">
    <property type="entry name" value="RVT_1"/>
    <property type="match status" value="1"/>
</dbReference>
<dbReference type="GO" id="GO:0003676">
    <property type="term" value="F:nucleic acid binding"/>
    <property type="evidence" value="ECO:0007669"/>
    <property type="project" value="InterPro"/>
</dbReference>
<sequence>MNKIIVTLTEVADISRLRFAWDKIRKKGAAGGIDGVSISEFETARDKNLQELSQQILYSQYTPEPLQAVQIPKPGKTEKRQLGLPSLKDKIVQSSLASLLSDFYDPLFSNCSYAYRPQKGSVRAIGRVKDFLNRKNHWAAPVDIDNFFDTVNHETCISILQDKISDIDIIRLIRLYFSSGKIQFDKWQDTIIGIPQGGALSPVLSNVYLNELDQYLHAIQANFVRYADDIILFANTRQFLLDFYEKTRHFLESKLQLKLNQTSHPVMSMEKGFAFLGIYFHRGQLKIDFNRMDEKVEKIKYIMQKQKALPAVITEINDFFMGVQRHYARIIPDSYQLKNLESTVMDELAQFIANFKKDNSLSKKDCKSFIESLVFITEKSRDQKDIVLEKIVTDAFSLYEQQYKPPEKLTSKKSVESAIHAKRQAYTKKIATETELIITQFGHSLGYTKNKFTVRHKGQIVASIPKHRLKRIAIRSSGVNLSSNLIYQCCMRRVAIEFFTNKGDSYAMIYTPQQSISQSSEIQLKARNTEKGTHLAYFFIKGKAKTRSI</sequence>
<comment type="similarity">
    <text evidence="7">Belongs to the bacterial reverse transcriptase family.</text>
</comment>
<dbReference type="InterPro" id="IPR042211">
    <property type="entry name" value="CRISPR-assoc_Cas1_N"/>
</dbReference>
<keyword evidence="5" id="KW-0460">Magnesium</keyword>
<dbReference type="InterPro" id="IPR051083">
    <property type="entry name" value="GrpII_Intron_Splice-Mob/Def"/>
</dbReference>
<dbReference type="GO" id="GO:0043571">
    <property type="term" value="P:maintenance of CRISPR repeat elements"/>
    <property type="evidence" value="ECO:0007669"/>
    <property type="project" value="InterPro"/>
</dbReference>
<evidence type="ECO:0000256" key="4">
    <source>
        <dbReference type="ARBA" id="ARBA00022801"/>
    </source>
</evidence>
<dbReference type="InterPro" id="IPR000477">
    <property type="entry name" value="RT_dom"/>
</dbReference>
<dbReference type="EMBL" id="ATBP01000692">
    <property type="protein sequence ID" value="ETR69258.1"/>
    <property type="molecule type" value="Genomic_DNA"/>
</dbReference>
<accession>A0A1V1P378</accession>
<evidence type="ECO:0000256" key="6">
    <source>
        <dbReference type="ARBA" id="ARBA00023118"/>
    </source>
</evidence>
<dbReference type="Proteomes" id="UP000189670">
    <property type="component" value="Unassembled WGS sequence"/>
</dbReference>
<keyword evidence="9" id="KW-0695">RNA-directed DNA polymerase</keyword>
<dbReference type="CDD" id="cd01651">
    <property type="entry name" value="RT_G2_intron"/>
    <property type="match status" value="1"/>
</dbReference>
<dbReference type="PROSITE" id="PS50878">
    <property type="entry name" value="RT_POL"/>
    <property type="match status" value="1"/>
</dbReference>
<evidence type="ECO:0000256" key="5">
    <source>
        <dbReference type="ARBA" id="ARBA00022842"/>
    </source>
</evidence>
<reference evidence="10" key="1">
    <citation type="submission" date="2012-11" db="EMBL/GenBank/DDBJ databases">
        <authorList>
            <person name="Lucero-Rivera Y.E."/>
            <person name="Tovar-Ramirez D."/>
        </authorList>
    </citation>
    <scope>NUCLEOTIDE SEQUENCE [LARGE SCALE GENOMIC DNA]</scope>
    <source>
        <strain evidence="10">Araruama</strain>
    </source>
</reference>
<dbReference type="GO" id="GO:0003964">
    <property type="term" value="F:RNA-directed DNA polymerase activity"/>
    <property type="evidence" value="ECO:0007669"/>
    <property type="project" value="UniProtKB-KW"/>
</dbReference>
<evidence type="ECO:0000259" key="8">
    <source>
        <dbReference type="PROSITE" id="PS50878"/>
    </source>
</evidence>
<keyword evidence="1" id="KW-0540">Nuclease</keyword>
<dbReference type="PANTHER" id="PTHR34047">
    <property type="entry name" value="NUCLEAR INTRON MATURASE 1, MITOCHONDRIAL-RELATED"/>
    <property type="match status" value="1"/>
</dbReference>
<evidence type="ECO:0000313" key="9">
    <source>
        <dbReference type="EMBL" id="ETR69258.1"/>
    </source>
</evidence>
<feature type="domain" description="Reverse transcriptase" evidence="8">
    <location>
        <begin position="52"/>
        <end position="280"/>
    </location>
</feature>
<keyword evidence="4" id="KW-0378">Hydrolase</keyword>
<keyword evidence="9" id="KW-0808">Transferase</keyword>
<organism evidence="9 10">
    <name type="scientific">Candidatus Magnetoglobus multicellularis str. Araruama</name>
    <dbReference type="NCBI Taxonomy" id="890399"/>
    <lineage>
        <taxon>Bacteria</taxon>
        <taxon>Pseudomonadati</taxon>
        <taxon>Thermodesulfobacteriota</taxon>
        <taxon>Desulfobacteria</taxon>
        <taxon>Desulfobacterales</taxon>
        <taxon>Desulfobacteraceae</taxon>
        <taxon>Candidatus Magnetoglobus</taxon>
    </lineage>
</organism>
<dbReference type="InterPro" id="IPR043502">
    <property type="entry name" value="DNA/RNA_pol_sf"/>
</dbReference>
<dbReference type="GO" id="GO:0051607">
    <property type="term" value="P:defense response to virus"/>
    <property type="evidence" value="ECO:0007669"/>
    <property type="project" value="UniProtKB-KW"/>
</dbReference>
<comment type="caution">
    <text evidence="9">The sequence shown here is derived from an EMBL/GenBank/DDBJ whole genome shotgun (WGS) entry which is preliminary data.</text>
</comment>